<keyword evidence="3" id="KW-1185">Reference proteome</keyword>
<sequence length="54" mass="6116">MVQNMIPKALRPMKFYFSTVYQEIWVGVALTAYAYYKISYGGKSHITSSGSGHH</sequence>
<name>A0A8C0U9B2_CYACU</name>
<evidence type="ECO:0000313" key="3">
    <source>
        <dbReference type="Proteomes" id="UP000694410"/>
    </source>
</evidence>
<organism evidence="2 3">
    <name type="scientific">Cyanistes caeruleus</name>
    <name type="common">Eurasian blue tit</name>
    <name type="synonym">Parus caeruleus</name>
    <dbReference type="NCBI Taxonomy" id="156563"/>
    <lineage>
        <taxon>Eukaryota</taxon>
        <taxon>Metazoa</taxon>
        <taxon>Chordata</taxon>
        <taxon>Craniata</taxon>
        <taxon>Vertebrata</taxon>
        <taxon>Euteleostomi</taxon>
        <taxon>Archelosauria</taxon>
        <taxon>Archosauria</taxon>
        <taxon>Dinosauria</taxon>
        <taxon>Saurischia</taxon>
        <taxon>Theropoda</taxon>
        <taxon>Coelurosauria</taxon>
        <taxon>Aves</taxon>
        <taxon>Neognathae</taxon>
        <taxon>Neoaves</taxon>
        <taxon>Telluraves</taxon>
        <taxon>Australaves</taxon>
        <taxon>Passeriformes</taxon>
        <taxon>Paridae</taxon>
        <taxon>Cyanistes</taxon>
    </lineage>
</organism>
<keyword evidence="1" id="KW-1133">Transmembrane helix</keyword>
<evidence type="ECO:0008006" key="4">
    <source>
        <dbReference type="Google" id="ProtNLM"/>
    </source>
</evidence>
<keyword evidence="1" id="KW-0812">Transmembrane</keyword>
<reference evidence="2" key="1">
    <citation type="submission" date="2025-08" db="UniProtKB">
        <authorList>
            <consortium name="Ensembl"/>
        </authorList>
    </citation>
    <scope>IDENTIFICATION</scope>
</reference>
<dbReference type="Ensembl" id="ENSCCET00000006790.1">
    <property type="protein sequence ID" value="ENSCCEP00000004058.1"/>
    <property type="gene ID" value="ENSCCEG00000004522.1"/>
</dbReference>
<accession>A0A8C0U9B2</accession>
<evidence type="ECO:0000256" key="1">
    <source>
        <dbReference type="SAM" id="Phobius"/>
    </source>
</evidence>
<dbReference type="PANTHER" id="PTHR15233">
    <property type="entry name" value="MITOCHONDRIAL PROTEOLIPID"/>
    <property type="match status" value="1"/>
</dbReference>
<dbReference type="Proteomes" id="UP000694410">
    <property type="component" value="Unplaced"/>
</dbReference>
<dbReference type="AlphaFoldDB" id="A0A8C0U9B2"/>
<evidence type="ECO:0000313" key="2">
    <source>
        <dbReference type="Ensembl" id="ENSCCEP00000004058.1"/>
    </source>
</evidence>
<keyword evidence="1" id="KW-0472">Membrane</keyword>
<proteinExistence type="predicted"/>
<protein>
    <recommendedName>
        <fullName evidence="4">68MP protein</fullName>
    </recommendedName>
</protein>
<reference evidence="2" key="2">
    <citation type="submission" date="2025-09" db="UniProtKB">
        <authorList>
            <consortium name="Ensembl"/>
        </authorList>
    </citation>
    <scope>IDENTIFICATION</scope>
</reference>
<dbReference type="Pfam" id="PF08039">
    <property type="entry name" value="Mit_proteolip"/>
    <property type="match status" value="1"/>
</dbReference>
<dbReference type="PANTHER" id="PTHR15233:SF1">
    <property type="entry name" value="ATP SYNTHASE SUBUNIT ATP5MJ, MITOCHONDRIAL"/>
    <property type="match status" value="1"/>
</dbReference>
<gene>
    <name evidence="2" type="primary">ATP5MJ</name>
</gene>
<dbReference type="GO" id="GO:0005739">
    <property type="term" value="C:mitochondrion"/>
    <property type="evidence" value="ECO:0007669"/>
    <property type="project" value="InterPro"/>
</dbReference>
<feature type="transmembrane region" description="Helical" evidence="1">
    <location>
        <begin position="15"/>
        <end position="36"/>
    </location>
</feature>
<dbReference type="InterPro" id="IPR012574">
    <property type="entry name" value="ATP5MJ"/>
</dbReference>